<dbReference type="EMBL" id="CP017174">
    <property type="protein sequence ID" value="QDE68482.1"/>
    <property type="molecule type" value="Genomic_DNA"/>
</dbReference>
<reference evidence="1 2" key="1">
    <citation type="journal article" date="2019" name="Science">
        <title>Social genes are selection hotspots in kin groups of a soil microbe.</title>
        <authorList>
            <person name="Wielgoss S."/>
            <person name="Wolfensberger R."/>
            <person name="Sun L."/>
            <person name="Fiegna F."/>
            <person name="Velicer G.J."/>
        </authorList>
    </citation>
    <scope>NUCLEOTIDE SEQUENCE [LARGE SCALE GENOMIC DNA]</scope>
    <source>
        <strain evidence="1 2">MC3.5.9c15</strain>
    </source>
</reference>
<name>A0AAE6KSM9_MYXXA</name>
<evidence type="ECO:0000313" key="1">
    <source>
        <dbReference type="EMBL" id="QDE68482.1"/>
    </source>
</evidence>
<accession>A0AAE6KSM9</accession>
<proteinExistence type="predicted"/>
<gene>
    <name evidence="1" type="ORF">BHS09_16630</name>
</gene>
<dbReference type="AlphaFoldDB" id="A0AAE6KSM9"/>
<dbReference type="Proteomes" id="UP000320179">
    <property type="component" value="Chromosome"/>
</dbReference>
<sequence>MVQAAAFIPPGGSLMSVTRAVSTFGLLVSACLCSPALGAAPSPEQEATLPPPQLAVEVGGTLSPMRHPATEVPTLRSRVKTVNARSGAARLSGGLHFNLVRGSERSDWWWTNGIDWYLAGGDVQVLALRPGLEKRFSLTRNVTLGVSAFGSAAEVSLPTGQIGQVQPGEPGYTPIGGNNFYEGRIRKWAFGAGGLAAIQVKLSRYMHARVHGGYTHYFEQAYGLQPTPDAAAFTVSLDGPFAGALLGLNL</sequence>
<protein>
    <submittedName>
        <fullName evidence="1">Uncharacterized protein</fullName>
    </submittedName>
</protein>
<organism evidence="1 2">
    <name type="scientific">Myxococcus xanthus</name>
    <dbReference type="NCBI Taxonomy" id="34"/>
    <lineage>
        <taxon>Bacteria</taxon>
        <taxon>Pseudomonadati</taxon>
        <taxon>Myxococcota</taxon>
        <taxon>Myxococcia</taxon>
        <taxon>Myxococcales</taxon>
        <taxon>Cystobacterineae</taxon>
        <taxon>Myxococcaceae</taxon>
        <taxon>Myxococcus</taxon>
    </lineage>
</organism>
<evidence type="ECO:0000313" key="2">
    <source>
        <dbReference type="Proteomes" id="UP000320179"/>
    </source>
</evidence>